<evidence type="ECO:0000313" key="4">
    <source>
        <dbReference type="EMBL" id="SDN66456.1"/>
    </source>
</evidence>
<feature type="domain" description="TsaA-like" evidence="3">
    <location>
        <begin position="10"/>
        <end position="142"/>
    </location>
</feature>
<dbReference type="AlphaFoldDB" id="A0A1H0D929"/>
<proteinExistence type="inferred from homology"/>
<gene>
    <name evidence="4" type="ORF">SAMN05216259_105114</name>
</gene>
<comment type="similarity">
    <text evidence="2">Belongs to the tRNA methyltransferase O family.</text>
</comment>
<dbReference type="PANTHER" id="PTHR12818:SF0">
    <property type="entry name" value="TRNA (ADENINE(37)-N6)-METHYLTRANSFERASE"/>
    <property type="match status" value="1"/>
</dbReference>
<organism evidence="4 5">
    <name type="scientific">Actinacidiphila guanduensis</name>
    <dbReference type="NCBI Taxonomy" id="310781"/>
    <lineage>
        <taxon>Bacteria</taxon>
        <taxon>Bacillati</taxon>
        <taxon>Actinomycetota</taxon>
        <taxon>Actinomycetes</taxon>
        <taxon>Kitasatosporales</taxon>
        <taxon>Streptomycetaceae</taxon>
        <taxon>Actinacidiphila</taxon>
    </lineage>
</organism>
<dbReference type="SUPFAM" id="SSF118196">
    <property type="entry name" value="YaeB-like"/>
    <property type="match status" value="1"/>
</dbReference>
<keyword evidence="1" id="KW-0949">S-adenosyl-L-methionine</keyword>
<evidence type="ECO:0000256" key="2">
    <source>
        <dbReference type="ARBA" id="ARBA00033753"/>
    </source>
</evidence>
<dbReference type="PROSITE" id="PS51668">
    <property type="entry name" value="TSAA_2"/>
    <property type="match status" value="1"/>
</dbReference>
<dbReference type="Pfam" id="PF01980">
    <property type="entry name" value="TrmO_N"/>
    <property type="match status" value="1"/>
</dbReference>
<sequence length="165" mass="18257">MAEGLEPVLIEPIGKVVGGHAVVRDDYQGGVEAIIRLRSDFPEETVLGLDAFSHLQVVWHFHKASPEDVALHARSPRNDPKWPPSGTFAHRNHRRPAQIAVSHPRLLRIDGLDLHVTDLDAIDGTPVLDLAPYFPTMGPQGPVHVAPWTTEMLADYWEAPPQRPA</sequence>
<dbReference type="Gene3D" id="2.40.30.70">
    <property type="entry name" value="YaeB-like"/>
    <property type="match status" value="1"/>
</dbReference>
<dbReference type="EMBL" id="FNIE01000005">
    <property type="protein sequence ID" value="SDN66456.1"/>
    <property type="molecule type" value="Genomic_DNA"/>
</dbReference>
<dbReference type="InterPro" id="IPR036414">
    <property type="entry name" value="YaeB_N_sf"/>
</dbReference>
<reference evidence="4 5" key="1">
    <citation type="submission" date="2016-10" db="EMBL/GenBank/DDBJ databases">
        <authorList>
            <person name="de Groot N.N."/>
        </authorList>
    </citation>
    <scope>NUCLEOTIDE SEQUENCE [LARGE SCALE GENOMIC DNA]</scope>
    <source>
        <strain evidence="4 5">CGMCC 4.2022</strain>
    </source>
</reference>
<dbReference type="STRING" id="310781.SAMN05216259_105114"/>
<dbReference type="PANTHER" id="PTHR12818">
    <property type="entry name" value="TRNA (ADENINE(37)-N6)-METHYLTRANSFERASE"/>
    <property type="match status" value="1"/>
</dbReference>
<dbReference type="Proteomes" id="UP000199341">
    <property type="component" value="Unassembled WGS sequence"/>
</dbReference>
<protein>
    <submittedName>
        <fullName evidence="4">Uncharacterized protein family UPF0066</fullName>
    </submittedName>
</protein>
<dbReference type="InterPro" id="IPR036413">
    <property type="entry name" value="YaeB-like_sf"/>
</dbReference>
<evidence type="ECO:0000313" key="5">
    <source>
        <dbReference type="Proteomes" id="UP000199341"/>
    </source>
</evidence>
<dbReference type="InterPro" id="IPR023370">
    <property type="entry name" value="TrmO-like_N"/>
</dbReference>
<keyword evidence="5" id="KW-1185">Reference proteome</keyword>
<accession>A0A1H0D929</accession>
<dbReference type="CDD" id="cd09281">
    <property type="entry name" value="UPF0066"/>
    <property type="match status" value="1"/>
</dbReference>
<evidence type="ECO:0000259" key="3">
    <source>
        <dbReference type="PROSITE" id="PS51668"/>
    </source>
</evidence>
<evidence type="ECO:0000256" key="1">
    <source>
        <dbReference type="ARBA" id="ARBA00022691"/>
    </source>
</evidence>
<name>A0A1H0D929_9ACTN</name>
<dbReference type="InterPro" id="IPR040372">
    <property type="entry name" value="YaeB-like"/>
</dbReference>
<dbReference type="RefSeq" id="WP_245771359.1">
    <property type="nucleotide sequence ID" value="NZ_FNIE01000005.1"/>
</dbReference>